<keyword evidence="2" id="KW-0472">Membrane</keyword>
<dbReference type="CDD" id="cd01948">
    <property type="entry name" value="EAL"/>
    <property type="match status" value="1"/>
</dbReference>
<evidence type="ECO:0000256" key="1">
    <source>
        <dbReference type="SAM" id="MobiDB-lite"/>
    </source>
</evidence>
<dbReference type="PROSITE" id="PS50887">
    <property type="entry name" value="GGDEF"/>
    <property type="match status" value="1"/>
</dbReference>
<dbReference type="PANTHER" id="PTHR33121">
    <property type="entry name" value="CYCLIC DI-GMP PHOSPHODIESTERASE PDEF"/>
    <property type="match status" value="1"/>
</dbReference>
<proteinExistence type="predicted"/>
<dbReference type="InterPro" id="IPR050706">
    <property type="entry name" value="Cyclic-di-GMP_PDE-like"/>
</dbReference>
<dbReference type="CDD" id="cd01949">
    <property type="entry name" value="GGDEF"/>
    <property type="match status" value="1"/>
</dbReference>
<dbReference type="SMART" id="SM00052">
    <property type="entry name" value="EAL"/>
    <property type="match status" value="1"/>
</dbReference>
<gene>
    <name evidence="5" type="ORF">J0X15_05435</name>
</gene>
<dbReference type="InterPro" id="IPR029787">
    <property type="entry name" value="Nucleotide_cyclase"/>
</dbReference>
<keyword evidence="2" id="KW-0812">Transmembrane</keyword>
<evidence type="ECO:0000256" key="2">
    <source>
        <dbReference type="SAM" id="Phobius"/>
    </source>
</evidence>
<dbReference type="AlphaFoldDB" id="A0A939ELJ0"/>
<dbReference type="PANTHER" id="PTHR33121:SF79">
    <property type="entry name" value="CYCLIC DI-GMP PHOSPHODIESTERASE PDED-RELATED"/>
    <property type="match status" value="1"/>
</dbReference>
<dbReference type="Pfam" id="PF00563">
    <property type="entry name" value="EAL"/>
    <property type="match status" value="1"/>
</dbReference>
<sequence length="761" mass="84388">MAPAMLENLKEHKAASRKQYLLANGVHHSLIVGIVLTIATMTGLLYWAAERQNRSHADFTLKLVNGNLSAMKLRMADTISEVINSPQVLSNLRSNDTEWLNGDLRDKLLNSPVIDLAGIDIGHDQPRALWYVDGEGKTTGTGDDLQLFWDLRRTLTSEVKSLSGIYTDFIEWRGAVFIIGAAYFSQQNLGGALAAATPIFVLGQELNKRSLKYLEEELTLKNLTFAPVRDPGAKLAVIRGTGALIKSSLDQPLAYLHWQPERPGDEFIHRAAIPVLIVFLTLSAVGLCAARFAKRSSSRLLDQEKYAFWLARHDTVTRLPNRESLLDRMTSSTVRSECQAGHAAMMLIDIAGLRDINNAVGQAGGNELIRQVAERLQQTLPPNTYLARTGGDEFDVLVLSNYPDDDIRSCAEMVQNVFSPDYTVSGHIFQVRAAIGYASSHTDKCGITELKRRCDLAVMEAKRVRTGSPLHYNPDLDTILNNHRDLEVPLRQAIADGEITVVYQPIVCSRTRRLLRVEALARWSPAHLGHPVSPEIFISLAEQAGLISALGQSVLIKVCRDMQMWPDLKVSVNASPRELSDPRFVARLIRTCRDHNILPQRLAIELTEGVLVTQPEVSRMRLNALRAAGFRVFLDDFGDGFSSIGYLRRLPFDTLKIDRSFIRDITNSEEAQALIVSITGLAKALHLNVVAEGVETEEQASLLQLTDVESYQGFLFGHPMTFLELLARYGDGVDAENPKEIRPDEPETEALKATGSEGART</sequence>
<protein>
    <submittedName>
        <fullName evidence="5">EAL domain-containing protein</fullName>
    </submittedName>
</protein>
<evidence type="ECO:0000313" key="5">
    <source>
        <dbReference type="EMBL" id="MBO0344652.1"/>
    </source>
</evidence>
<feature type="domain" description="GGDEF" evidence="4">
    <location>
        <begin position="341"/>
        <end position="474"/>
    </location>
</feature>
<dbReference type="Proteomes" id="UP000664779">
    <property type="component" value="Unassembled WGS sequence"/>
</dbReference>
<keyword evidence="2" id="KW-1133">Transmembrane helix</keyword>
<feature type="transmembrane region" description="Helical" evidence="2">
    <location>
        <begin position="271"/>
        <end position="293"/>
    </location>
</feature>
<evidence type="ECO:0000259" key="4">
    <source>
        <dbReference type="PROSITE" id="PS50887"/>
    </source>
</evidence>
<evidence type="ECO:0000259" key="3">
    <source>
        <dbReference type="PROSITE" id="PS50883"/>
    </source>
</evidence>
<feature type="domain" description="EAL" evidence="3">
    <location>
        <begin position="483"/>
        <end position="733"/>
    </location>
</feature>
<reference evidence="5" key="1">
    <citation type="submission" date="2021-03" db="EMBL/GenBank/DDBJ databases">
        <title>Roseibium sp. CAU 1637 isolated from Incheon.</title>
        <authorList>
            <person name="Kim W."/>
        </authorList>
    </citation>
    <scope>NUCLEOTIDE SEQUENCE</scope>
    <source>
        <strain evidence="5">CAU 1637</strain>
    </source>
</reference>
<feature type="region of interest" description="Disordered" evidence="1">
    <location>
        <begin position="736"/>
        <end position="761"/>
    </location>
</feature>
<dbReference type="SUPFAM" id="SSF55073">
    <property type="entry name" value="Nucleotide cyclase"/>
    <property type="match status" value="1"/>
</dbReference>
<comment type="caution">
    <text evidence="5">The sequence shown here is derived from an EMBL/GenBank/DDBJ whole genome shotgun (WGS) entry which is preliminary data.</text>
</comment>
<keyword evidence="6" id="KW-1185">Reference proteome</keyword>
<dbReference type="Pfam" id="PF00990">
    <property type="entry name" value="GGDEF"/>
    <property type="match status" value="1"/>
</dbReference>
<dbReference type="InterPro" id="IPR001633">
    <property type="entry name" value="EAL_dom"/>
</dbReference>
<dbReference type="EMBL" id="JAFLNF010000002">
    <property type="protein sequence ID" value="MBO0344652.1"/>
    <property type="molecule type" value="Genomic_DNA"/>
</dbReference>
<dbReference type="NCBIfam" id="TIGR00254">
    <property type="entry name" value="GGDEF"/>
    <property type="match status" value="1"/>
</dbReference>
<dbReference type="GO" id="GO:0071111">
    <property type="term" value="F:cyclic-guanylate-specific phosphodiesterase activity"/>
    <property type="evidence" value="ECO:0007669"/>
    <property type="project" value="InterPro"/>
</dbReference>
<name>A0A939ELJ0_9HYPH</name>
<dbReference type="SUPFAM" id="SSF141868">
    <property type="entry name" value="EAL domain-like"/>
    <property type="match status" value="1"/>
</dbReference>
<dbReference type="SMART" id="SM00267">
    <property type="entry name" value="GGDEF"/>
    <property type="match status" value="1"/>
</dbReference>
<accession>A0A939ELJ0</accession>
<dbReference type="PROSITE" id="PS50883">
    <property type="entry name" value="EAL"/>
    <property type="match status" value="1"/>
</dbReference>
<dbReference type="InterPro" id="IPR035919">
    <property type="entry name" value="EAL_sf"/>
</dbReference>
<dbReference type="Gene3D" id="3.20.20.450">
    <property type="entry name" value="EAL domain"/>
    <property type="match status" value="1"/>
</dbReference>
<dbReference type="InterPro" id="IPR000160">
    <property type="entry name" value="GGDEF_dom"/>
</dbReference>
<dbReference type="RefSeq" id="WP_206938785.1">
    <property type="nucleotide sequence ID" value="NZ_JAFLNF010000002.1"/>
</dbReference>
<dbReference type="InterPro" id="IPR043128">
    <property type="entry name" value="Rev_trsase/Diguanyl_cyclase"/>
</dbReference>
<feature type="compositionally biased region" description="Basic and acidic residues" evidence="1">
    <location>
        <begin position="736"/>
        <end position="745"/>
    </location>
</feature>
<feature type="transmembrane region" description="Helical" evidence="2">
    <location>
        <begin position="21"/>
        <end position="49"/>
    </location>
</feature>
<evidence type="ECO:0000313" key="6">
    <source>
        <dbReference type="Proteomes" id="UP000664779"/>
    </source>
</evidence>
<dbReference type="Gene3D" id="3.30.70.270">
    <property type="match status" value="1"/>
</dbReference>
<organism evidence="5 6">
    <name type="scientific">Roseibium limicola</name>
    <dbReference type="NCBI Taxonomy" id="2816037"/>
    <lineage>
        <taxon>Bacteria</taxon>
        <taxon>Pseudomonadati</taxon>
        <taxon>Pseudomonadota</taxon>
        <taxon>Alphaproteobacteria</taxon>
        <taxon>Hyphomicrobiales</taxon>
        <taxon>Stappiaceae</taxon>
        <taxon>Roseibium</taxon>
    </lineage>
</organism>